<dbReference type="AlphaFoldDB" id="A0A6C0I8K6"/>
<feature type="region of interest" description="Disordered" evidence="1">
    <location>
        <begin position="318"/>
        <end position="347"/>
    </location>
</feature>
<evidence type="ECO:0000256" key="1">
    <source>
        <dbReference type="SAM" id="MobiDB-lite"/>
    </source>
</evidence>
<feature type="compositionally biased region" description="Basic residues" evidence="1">
    <location>
        <begin position="336"/>
        <end position="347"/>
    </location>
</feature>
<name>A0A6C0I8K6_9ZZZZ</name>
<accession>A0A6C0I8K6</accession>
<proteinExistence type="predicted"/>
<evidence type="ECO:0000313" key="2">
    <source>
        <dbReference type="EMBL" id="QHT89368.1"/>
    </source>
</evidence>
<sequence length="347" mass="39454">MEKETGKERRIYEKIYEIQEMHNYASLILGDIYRLLSDLGNDDEKIAEMLHRNNIKEAGQVSKKDVIDVINNGNIREKTTAIAMFINNCYIIINLICMKDAKTRFPYINHDRLRVIKNKLKRLIGTKDDAVLFDIIKPTTTKDACALCNVVIAPETGVLLLSRVVGFPFGCAGNLRRSRPQDEQEKYKVLISDIKPELSTREKEFMQIRDSDTHVQWVTGQMSWVINKKHFLVPIAEKYNNNLISGPAGSIDMIIQTCLLFKRYDLELSTLVGIAWCTMCPDHSAYECLISAMPYGLDYSLNLEAEEYIDELISKYKKGSSRGSPKITTGTLAGGKKTRKTQGKLDI</sequence>
<protein>
    <submittedName>
        <fullName evidence="2">Uncharacterized protein</fullName>
    </submittedName>
</protein>
<feature type="compositionally biased region" description="Polar residues" evidence="1">
    <location>
        <begin position="321"/>
        <end position="331"/>
    </location>
</feature>
<organism evidence="2">
    <name type="scientific">viral metagenome</name>
    <dbReference type="NCBI Taxonomy" id="1070528"/>
    <lineage>
        <taxon>unclassified sequences</taxon>
        <taxon>metagenomes</taxon>
        <taxon>organismal metagenomes</taxon>
    </lineage>
</organism>
<dbReference type="EMBL" id="MN740139">
    <property type="protein sequence ID" value="QHT89368.1"/>
    <property type="molecule type" value="Genomic_DNA"/>
</dbReference>
<reference evidence="2" key="1">
    <citation type="journal article" date="2020" name="Nature">
        <title>Giant virus diversity and host interactions through global metagenomics.</title>
        <authorList>
            <person name="Schulz F."/>
            <person name="Roux S."/>
            <person name="Paez-Espino D."/>
            <person name="Jungbluth S."/>
            <person name="Walsh D.A."/>
            <person name="Denef V.J."/>
            <person name="McMahon K.D."/>
            <person name="Konstantinidis K.T."/>
            <person name="Eloe-Fadrosh E.A."/>
            <person name="Kyrpides N.C."/>
            <person name="Woyke T."/>
        </authorList>
    </citation>
    <scope>NUCLEOTIDE SEQUENCE</scope>
    <source>
        <strain evidence="2">GVMAG-M-3300023184-60</strain>
    </source>
</reference>